<feature type="transmembrane region" description="Helical" evidence="8">
    <location>
        <begin position="64"/>
        <end position="82"/>
    </location>
</feature>
<keyword evidence="10" id="KW-1185">Reference proteome</keyword>
<evidence type="ECO:0000256" key="2">
    <source>
        <dbReference type="ARBA" id="ARBA00006829"/>
    </source>
</evidence>
<comment type="similarity">
    <text evidence="2">Belongs to the major facilitator superfamily. Vesicular transporter family.</text>
</comment>
<evidence type="ECO:0000256" key="6">
    <source>
        <dbReference type="ARBA" id="ARBA00023136"/>
    </source>
</evidence>
<dbReference type="SUPFAM" id="SSF103473">
    <property type="entry name" value="MFS general substrate transporter"/>
    <property type="match status" value="1"/>
</dbReference>
<feature type="compositionally biased region" description="Basic and acidic residues" evidence="7">
    <location>
        <begin position="208"/>
        <end position="218"/>
    </location>
</feature>
<proteinExistence type="inferred from homology"/>
<sequence length="469" mass="50461">MPISAEHQVARGWRSSRNLIVATACVALFTETLLFGFPVPMLPYMLEERLHNEPSETTDTTNKLLSLTGLVTMICSPVFARIFDKTSNKKGPLFLSLGLCLTGTVLVACTHQLWTLYLGRILQAVAGSAAWLVCTAMITESASDGGMGTVMGLSTSFITIGTVSGPMLGGVLLGWVGYWAAWSVPMGLLFLDMIARLIIVQPERHSHDSDSSFHDAKHSKPSHVAPSDSHPDVEGVHTETSPLLPPSALVTKVGSDTETEVGIDKASVAETHNFYAVFLQDISIWTSILNTIVQAAIRAAFNTTLPIYLRDTFNWGPSSVGITFFALQVPIVFLSPILGWTRDRVGVRYPTTAGWVLLCPLLCCLGIPGSGTFWASGNQRIEEAAFIICICGIGLVLPFVQGAGALHMRNVVGKMENETPNIFGPHGGRARCFALLSVSFNTGLTLGPAVAGWLFGNVGYCYMNIVLGR</sequence>
<protein>
    <submittedName>
        <fullName evidence="9">MFS transporter</fullName>
    </submittedName>
</protein>
<dbReference type="EMBL" id="JAPZBO010000003">
    <property type="protein sequence ID" value="KAJ5321194.1"/>
    <property type="molecule type" value="Genomic_DNA"/>
</dbReference>
<organism evidence="9 10">
    <name type="scientific">Penicillium atrosanguineum</name>
    <dbReference type="NCBI Taxonomy" id="1132637"/>
    <lineage>
        <taxon>Eukaryota</taxon>
        <taxon>Fungi</taxon>
        <taxon>Dikarya</taxon>
        <taxon>Ascomycota</taxon>
        <taxon>Pezizomycotina</taxon>
        <taxon>Eurotiomycetes</taxon>
        <taxon>Eurotiomycetidae</taxon>
        <taxon>Eurotiales</taxon>
        <taxon>Aspergillaceae</taxon>
        <taxon>Penicillium</taxon>
    </lineage>
</organism>
<evidence type="ECO:0000256" key="3">
    <source>
        <dbReference type="ARBA" id="ARBA00022448"/>
    </source>
</evidence>
<dbReference type="PANTHER" id="PTHR23506:SF35">
    <property type="entry name" value="MAJOR FACILITATOR SUPERFAMILY (MFS) PROFILE DOMAIN-CONTAINING PROTEIN-RELATED"/>
    <property type="match status" value="1"/>
</dbReference>
<feature type="transmembrane region" description="Helical" evidence="8">
    <location>
        <begin position="120"/>
        <end position="138"/>
    </location>
</feature>
<dbReference type="PANTHER" id="PTHR23506">
    <property type="entry name" value="GH10249P"/>
    <property type="match status" value="1"/>
</dbReference>
<dbReference type="InterPro" id="IPR020846">
    <property type="entry name" value="MFS_dom"/>
</dbReference>
<feature type="transmembrane region" description="Helical" evidence="8">
    <location>
        <begin position="385"/>
        <end position="406"/>
    </location>
</feature>
<feature type="region of interest" description="Disordered" evidence="7">
    <location>
        <begin position="208"/>
        <end position="248"/>
    </location>
</feature>
<dbReference type="PROSITE" id="PS50850">
    <property type="entry name" value="MFS"/>
    <property type="match status" value="1"/>
</dbReference>
<feature type="transmembrane region" description="Helical" evidence="8">
    <location>
        <begin position="179"/>
        <end position="199"/>
    </location>
</feature>
<feature type="transmembrane region" description="Helical" evidence="8">
    <location>
        <begin position="150"/>
        <end position="173"/>
    </location>
</feature>
<evidence type="ECO:0000313" key="9">
    <source>
        <dbReference type="EMBL" id="KAJ5321194.1"/>
    </source>
</evidence>
<feature type="transmembrane region" description="Helical" evidence="8">
    <location>
        <begin position="282"/>
        <end position="301"/>
    </location>
</feature>
<feature type="transmembrane region" description="Helical" evidence="8">
    <location>
        <begin position="353"/>
        <end position="373"/>
    </location>
</feature>
<dbReference type="GO" id="GO:0016020">
    <property type="term" value="C:membrane"/>
    <property type="evidence" value="ECO:0007669"/>
    <property type="project" value="UniProtKB-SubCell"/>
</dbReference>
<dbReference type="InterPro" id="IPR011701">
    <property type="entry name" value="MFS"/>
</dbReference>
<feature type="transmembrane region" description="Helical" evidence="8">
    <location>
        <begin position="94"/>
        <end position="114"/>
    </location>
</feature>
<dbReference type="GO" id="GO:0022857">
    <property type="term" value="F:transmembrane transporter activity"/>
    <property type="evidence" value="ECO:0007669"/>
    <property type="project" value="InterPro"/>
</dbReference>
<reference evidence="9" key="2">
    <citation type="journal article" date="2023" name="IMA Fungus">
        <title>Comparative genomic study of the Penicillium genus elucidates a diverse pangenome and 15 lateral gene transfer events.</title>
        <authorList>
            <person name="Petersen C."/>
            <person name="Sorensen T."/>
            <person name="Nielsen M.R."/>
            <person name="Sondergaard T.E."/>
            <person name="Sorensen J.L."/>
            <person name="Fitzpatrick D.A."/>
            <person name="Frisvad J.C."/>
            <person name="Nielsen K.L."/>
        </authorList>
    </citation>
    <scope>NUCLEOTIDE SEQUENCE</scope>
    <source>
        <strain evidence="9">IBT 21472</strain>
    </source>
</reference>
<evidence type="ECO:0000256" key="8">
    <source>
        <dbReference type="SAM" id="Phobius"/>
    </source>
</evidence>
<dbReference type="InterPro" id="IPR050930">
    <property type="entry name" value="MFS_Vesicular_Transporter"/>
</dbReference>
<gene>
    <name evidence="9" type="ORF">N7476_004196</name>
</gene>
<evidence type="ECO:0000256" key="7">
    <source>
        <dbReference type="SAM" id="MobiDB-lite"/>
    </source>
</evidence>
<comment type="caution">
    <text evidence="9">The sequence shown here is derived from an EMBL/GenBank/DDBJ whole genome shotgun (WGS) entry which is preliminary data.</text>
</comment>
<feature type="transmembrane region" description="Helical" evidence="8">
    <location>
        <begin position="321"/>
        <end position="341"/>
    </location>
</feature>
<keyword evidence="3" id="KW-0813">Transport</keyword>
<dbReference type="InterPro" id="IPR001958">
    <property type="entry name" value="Tet-R_TetA/multi-R_MdtG-like"/>
</dbReference>
<dbReference type="InterPro" id="IPR036259">
    <property type="entry name" value="MFS_trans_sf"/>
</dbReference>
<dbReference type="Proteomes" id="UP001147746">
    <property type="component" value="Unassembled WGS sequence"/>
</dbReference>
<evidence type="ECO:0000313" key="10">
    <source>
        <dbReference type="Proteomes" id="UP001147746"/>
    </source>
</evidence>
<name>A0A9W9GL02_9EURO</name>
<dbReference type="Gene3D" id="1.20.1250.20">
    <property type="entry name" value="MFS general substrate transporter like domains"/>
    <property type="match status" value="2"/>
</dbReference>
<dbReference type="CDD" id="cd17325">
    <property type="entry name" value="MFS_MdtG_SLC18_like"/>
    <property type="match status" value="1"/>
</dbReference>
<dbReference type="Pfam" id="PF07690">
    <property type="entry name" value="MFS_1"/>
    <property type="match status" value="1"/>
</dbReference>
<dbReference type="AlphaFoldDB" id="A0A9W9GL02"/>
<keyword evidence="4 8" id="KW-0812">Transmembrane</keyword>
<feature type="transmembrane region" description="Helical" evidence="8">
    <location>
        <begin position="20"/>
        <end position="44"/>
    </location>
</feature>
<keyword evidence="5 8" id="KW-1133">Transmembrane helix</keyword>
<evidence type="ECO:0000256" key="4">
    <source>
        <dbReference type="ARBA" id="ARBA00022692"/>
    </source>
</evidence>
<comment type="subcellular location">
    <subcellularLocation>
        <location evidence="1">Membrane</location>
        <topology evidence="1">Multi-pass membrane protein</topology>
    </subcellularLocation>
</comment>
<evidence type="ECO:0000256" key="5">
    <source>
        <dbReference type="ARBA" id="ARBA00022989"/>
    </source>
</evidence>
<evidence type="ECO:0000256" key="1">
    <source>
        <dbReference type="ARBA" id="ARBA00004141"/>
    </source>
</evidence>
<dbReference type="PRINTS" id="PR01035">
    <property type="entry name" value="TCRTETA"/>
</dbReference>
<accession>A0A9W9GL02</accession>
<reference evidence="9" key="1">
    <citation type="submission" date="2022-12" db="EMBL/GenBank/DDBJ databases">
        <authorList>
            <person name="Petersen C."/>
        </authorList>
    </citation>
    <scope>NUCLEOTIDE SEQUENCE</scope>
    <source>
        <strain evidence="9">IBT 21472</strain>
    </source>
</reference>
<keyword evidence="6 8" id="KW-0472">Membrane</keyword>